<name>A0ACC1Z2P0_MELAZ</name>
<sequence>MFGVGSRLLWIRKLHSLSRDGPTESLKNKVTELDKMRKRRNMKKDQLFVEVPEPRSWLDTATLPMVLTVAAIALFAKLLMMYDDSKSQEMIERKIKNAPPGQGTVRMLTREEWEEFREVRPRTPFESKLARPNARIRTGEPLHMDDVKDWTIDVLTDALTRAEECARRDS</sequence>
<dbReference type="Proteomes" id="UP001164539">
    <property type="component" value="Chromosome 1"/>
</dbReference>
<accession>A0ACC1Z2P0</accession>
<reference evidence="1 2" key="1">
    <citation type="journal article" date="2023" name="Science">
        <title>Complex scaffold remodeling in plant triterpene biosynthesis.</title>
        <authorList>
            <person name="De La Pena R."/>
            <person name="Hodgson H."/>
            <person name="Liu J.C."/>
            <person name="Stephenson M.J."/>
            <person name="Martin A.C."/>
            <person name="Owen C."/>
            <person name="Harkess A."/>
            <person name="Leebens-Mack J."/>
            <person name="Jimenez L.E."/>
            <person name="Osbourn A."/>
            <person name="Sattely E.S."/>
        </authorList>
    </citation>
    <scope>NUCLEOTIDE SEQUENCE [LARGE SCALE GENOMIC DNA]</scope>
    <source>
        <strain evidence="2">cv. JPN11</strain>
        <tissue evidence="1">Leaf</tissue>
    </source>
</reference>
<keyword evidence="2" id="KW-1185">Reference proteome</keyword>
<evidence type="ECO:0000313" key="2">
    <source>
        <dbReference type="Proteomes" id="UP001164539"/>
    </source>
</evidence>
<dbReference type="EMBL" id="CM051394">
    <property type="protein sequence ID" value="KAJ4730251.1"/>
    <property type="molecule type" value="Genomic_DNA"/>
</dbReference>
<gene>
    <name evidence="1" type="ORF">OWV82_002910</name>
</gene>
<evidence type="ECO:0000313" key="1">
    <source>
        <dbReference type="EMBL" id="KAJ4730251.1"/>
    </source>
</evidence>
<proteinExistence type="predicted"/>
<comment type="caution">
    <text evidence="1">The sequence shown here is derived from an EMBL/GenBank/DDBJ whole genome shotgun (WGS) entry which is preliminary data.</text>
</comment>
<protein>
    <submittedName>
        <fullName evidence="1">Cytoplasmic dynein 2 light intermediate chain</fullName>
    </submittedName>
</protein>
<organism evidence="1 2">
    <name type="scientific">Melia azedarach</name>
    <name type="common">Chinaberry tree</name>
    <dbReference type="NCBI Taxonomy" id="155640"/>
    <lineage>
        <taxon>Eukaryota</taxon>
        <taxon>Viridiplantae</taxon>
        <taxon>Streptophyta</taxon>
        <taxon>Embryophyta</taxon>
        <taxon>Tracheophyta</taxon>
        <taxon>Spermatophyta</taxon>
        <taxon>Magnoliopsida</taxon>
        <taxon>eudicotyledons</taxon>
        <taxon>Gunneridae</taxon>
        <taxon>Pentapetalae</taxon>
        <taxon>rosids</taxon>
        <taxon>malvids</taxon>
        <taxon>Sapindales</taxon>
        <taxon>Meliaceae</taxon>
        <taxon>Melia</taxon>
    </lineage>
</organism>